<name>A0A8H2PLU1_9GAMM</name>
<organism evidence="2 3">
    <name type="scientific">Colwellia ponticola</name>
    <dbReference type="NCBI Taxonomy" id="2304625"/>
    <lineage>
        <taxon>Bacteria</taxon>
        <taxon>Pseudomonadati</taxon>
        <taxon>Pseudomonadota</taxon>
        <taxon>Gammaproteobacteria</taxon>
        <taxon>Alteromonadales</taxon>
        <taxon>Colwelliaceae</taxon>
        <taxon>Colwellia</taxon>
    </lineage>
</organism>
<dbReference type="EMBL" id="SZVP01000006">
    <property type="protein sequence ID" value="TMM45380.1"/>
    <property type="molecule type" value="Genomic_DNA"/>
</dbReference>
<dbReference type="RefSeq" id="WP_138622309.1">
    <property type="nucleotide sequence ID" value="NZ_SZVP01000006.1"/>
</dbReference>
<gene>
    <name evidence="2" type="ORF">FCS21_08265</name>
</gene>
<accession>A0A8H2PLU1</accession>
<proteinExistence type="predicted"/>
<evidence type="ECO:0000313" key="2">
    <source>
        <dbReference type="EMBL" id="TMM45380.1"/>
    </source>
</evidence>
<dbReference type="Proteomes" id="UP000307702">
    <property type="component" value="Unassembled WGS sequence"/>
</dbReference>
<feature type="region of interest" description="Disordered" evidence="1">
    <location>
        <begin position="357"/>
        <end position="378"/>
    </location>
</feature>
<keyword evidence="3" id="KW-1185">Reference proteome</keyword>
<dbReference type="AlphaFoldDB" id="A0A8H2PLU1"/>
<evidence type="ECO:0000256" key="1">
    <source>
        <dbReference type="SAM" id="MobiDB-lite"/>
    </source>
</evidence>
<comment type="caution">
    <text evidence="2">The sequence shown here is derived from an EMBL/GenBank/DDBJ whole genome shotgun (WGS) entry which is preliminary data.</text>
</comment>
<protein>
    <submittedName>
        <fullName evidence="2">Uncharacterized protein</fullName>
    </submittedName>
</protein>
<reference evidence="2 3" key="1">
    <citation type="submission" date="2019-05" db="EMBL/GenBank/DDBJ databases">
        <title>Colwellia ponticola sp. nov., isolated from seawater.</title>
        <authorList>
            <person name="Yoon J.-H."/>
        </authorList>
    </citation>
    <scope>NUCLEOTIDE SEQUENCE [LARGE SCALE GENOMIC DNA]</scope>
    <source>
        <strain evidence="2 3">OISW-25</strain>
    </source>
</reference>
<sequence>MSQIHDARYRLEREQRQRVAEERVRNTTNSFIERYHNELASIQQQGLAEYVQERYDSCLSQLGQIEAGLASDPFRARERSKSLGNEIYALRNVARRIKVQVEEAQYQQHRDELEVRANAKKERKVQISSAWNEELRNWSDKLSLNLMLKEIKELEQQVFSEQSFGKTQDLLVQFQKLKKKGLEKAVNHRALIEKETQHITNRDVAQAIVEIVSPSLPGEESKKFTAQADKILSVNPQDANEQLKEIDQLSDRADEIFENEAIRKETVKAIYNTLKITGFTVQKPKMVETKEGVREVIIAASRPAGNRAKFKIRLDGSCTYEFDNYKGQTCKKDIEQVLPKLNEVYGVDLSDSRVVWSNPDDEDAQMKPIPSQTMNSKG</sequence>
<dbReference type="OrthoDB" id="9153870at2"/>
<evidence type="ECO:0000313" key="3">
    <source>
        <dbReference type="Proteomes" id="UP000307702"/>
    </source>
</evidence>